<name>A0ACC6AGZ1_NITWI</name>
<accession>A0ACC6AGZ1</accession>
<evidence type="ECO:0000313" key="2">
    <source>
        <dbReference type="Proteomes" id="UP001205486"/>
    </source>
</evidence>
<dbReference type="Proteomes" id="UP001205486">
    <property type="component" value="Unassembled WGS sequence"/>
</dbReference>
<sequence>MRPSSALGTWVSATRIGEQAETLKSLLPDLDRLPSALLGR</sequence>
<dbReference type="EMBL" id="JALJZS010000001">
    <property type="protein sequence ID" value="MCP1999127.1"/>
    <property type="molecule type" value="Genomic_DNA"/>
</dbReference>
<evidence type="ECO:0000313" key="1">
    <source>
        <dbReference type="EMBL" id="MCP1999127.1"/>
    </source>
</evidence>
<gene>
    <name evidence="1" type="ORF">J2S34_001549</name>
</gene>
<proteinExistence type="predicted"/>
<comment type="caution">
    <text evidence="1">The sequence shown here is derived from an EMBL/GenBank/DDBJ whole genome shotgun (WGS) entry which is preliminary data.</text>
</comment>
<protein>
    <submittedName>
        <fullName evidence="1">Uncharacterized protein</fullName>
    </submittedName>
</protein>
<organism evidence="1 2">
    <name type="scientific">Nitrobacter winogradskyi</name>
    <name type="common">Nitrobacter agilis</name>
    <dbReference type="NCBI Taxonomy" id="913"/>
    <lineage>
        <taxon>Bacteria</taxon>
        <taxon>Pseudomonadati</taxon>
        <taxon>Pseudomonadota</taxon>
        <taxon>Alphaproteobacteria</taxon>
        <taxon>Hyphomicrobiales</taxon>
        <taxon>Nitrobacteraceae</taxon>
        <taxon>Nitrobacter</taxon>
    </lineage>
</organism>
<keyword evidence="2" id="KW-1185">Reference proteome</keyword>
<reference evidence="1" key="1">
    <citation type="submission" date="2022-03" db="EMBL/GenBank/DDBJ databases">
        <title>Interactions between chemoautotrophic and heterotrophic bacteria.</title>
        <authorList>
            <person name="Santoro A."/>
        </authorList>
    </citation>
    <scope>NUCLEOTIDE SEQUENCE</scope>
    <source>
        <strain evidence="1">Nb-106</strain>
    </source>
</reference>